<dbReference type="AlphaFoldDB" id="U5QL21"/>
<feature type="chain" id="PRO_5004663851" description="DUF2808 domain-containing protein" evidence="1">
    <location>
        <begin position="25"/>
        <end position="175"/>
    </location>
</feature>
<evidence type="ECO:0000313" key="2">
    <source>
        <dbReference type="EMBL" id="AGY59631.1"/>
    </source>
</evidence>
<dbReference type="InterPro" id="IPR021256">
    <property type="entry name" value="DUF2808"/>
</dbReference>
<reference evidence="2 3" key="1">
    <citation type="journal article" date="2013" name="PLoS ONE">
        <title>Cultivation and Complete Genome Sequencing of Gloeobacter kilaueensis sp. nov., from a Lava Cave in Kilauea Caldera, Hawai'i.</title>
        <authorList>
            <person name="Saw J.H."/>
            <person name="Schatz M."/>
            <person name="Brown M.V."/>
            <person name="Kunkel D.D."/>
            <person name="Foster J.S."/>
            <person name="Shick H."/>
            <person name="Christensen S."/>
            <person name="Hou S."/>
            <person name="Wan X."/>
            <person name="Donachie S.P."/>
        </authorList>
    </citation>
    <scope>NUCLEOTIDE SEQUENCE [LARGE SCALE GENOMIC DNA]</scope>
    <source>
        <strain evidence="3">JS</strain>
    </source>
</reference>
<dbReference type="OrthoDB" id="423147at2"/>
<dbReference type="Pfam" id="PF10989">
    <property type="entry name" value="DUF2808"/>
    <property type="match status" value="1"/>
</dbReference>
<organism evidence="2 3">
    <name type="scientific">Gloeobacter kilaueensis (strain ATCC BAA-2537 / CCAP 1431/1 / ULC 316 / JS1)</name>
    <dbReference type="NCBI Taxonomy" id="1183438"/>
    <lineage>
        <taxon>Bacteria</taxon>
        <taxon>Bacillati</taxon>
        <taxon>Cyanobacteriota</taxon>
        <taxon>Cyanophyceae</taxon>
        <taxon>Gloeobacterales</taxon>
        <taxon>Gloeobacteraceae</taxon>
        <taxon>Gloeobacter</taxon>
    </lineage>
</organism>
<accession>U5QL21</accession>
<keyword evidence="1" id="KW-0732">Signal</keyword>
<name>U5QL21_GLOK1</name>
<dbReference type="HOGENOM" id="CLU_112932_0_0_3"/>
<proteinExistence type="predicted"/>
<dbReference type="EMBL" id="CP003587">
    <property type="protein sequence ID" value="AGY59631.1"/>
    <property type="molecule type" value="Genomic_DNA"/>
</dbReference>
<dbReference type="Proteomes" id="UP000017396">
    <property type="component" value="Chromosome"/>
</dbReference>
<dbReference type="eggNOG" id="COG0265">
    <property type="taxonomic scope" value="Bacteria"/>
</dbReference>
<evidence type="ECO:0008006" key="4">
    <source>
        <dbReference type="Google" id="ProtNLM"/>
    </source>
</evidence>
<dbReference type="KEGG" id="glj:GKIL_3385"/>
<protein>
    <recommendedName>
        <fullName evidence="4">DUF2808 domain-containing protein</fullName>
    </recommendedName>
</protein>
<dbReference type="STRING" id="1183438.GKIL_3385"/>
<gene>
    <name evidence="2" type="ORF">GKIL_3385</name>
</gene>
<dbReference type="RefSeq" id="WP_023174922.1">
    <property type="nucleotide sequence ID" value="NC_022600.1"/>
</dbReference>
<sequence>MKKSVALGLSTLALIALSASPLYAIVAGGQTYFLVVPRLVGATTTNVSASYRIARYSFTVSVPSDSGEPLGALSVGIPAGIYTPYPGEVSVVDATGARLATQTTAQSDGSLLITFQQPVAPGSTVTVQFEPIRNPKGGGTYLFEVRALPAGTNPFSYFLGFGRLEFFVGGAGSSG</sequence>
<evidence type="ECO:0000256" key="1">
    <source>
        <dbReference type="SAM" id="SignalP"/>
    </source>
</evidence>
<keyword evidence="3" id="KW-1185">Reference proteome</keyword>
<evidence type="ECO:0000313" key="3">
    <source>
        <dbReference type="Proteomes" id="UP000017396"/>
    </source>
</evidence>
<feature type="signal peptide" evidence="1">
    <location>
        <begin position="1"/>
        <end position="24"/>
    </location>
</feature>